<sequence>MVLSTGEPADTTTHRLVTNFALFFQLEPHFTYSPRLLRVYYQNDDVAPTSSPVDTSIDQQMYKPADTQRTLAAGSNVRNSNQHVALHR</sequence>
<dbReference type="Proteomes" id="UP000250235">
    <property type="component" value="Unassembled WGS sequence"/>
</dbReference>
<accession>A0A2Z7ABK7</accession>
<gene>
    <name evidence="1" type="ORF">F511_27093</name>
</gene>
<evidence type="ECO:0000313" key="2">
    <source>
        <dbReference type="Proteomes" id="UP000250235"/>
    </source>
</evidence>
<organism evidence="1 2">
    <name type="scientific">Dorcoceras hygrometricum</name>
    <dbReference type="NCBI Taxonomy" id="472368"/>
    <lineage>
        <taxon>Eukaryota</taxon>
        <taxon>Viridiplantae</taxon>
        <taxon>Streptophyta</taxon>
        <taxon>Embryophyta</taxon>
        <taxon>Tracheophyta</taxon>
        <taxon>Spermatophyta</taxon>
        <taxon>Magnoliopsida</taxon>
        <taxon>eudicotyledons</taxon>
        <taxon>Gunneridae</taxon>
        <taxon>Pentapetalae</taxon>
        <taxon>asterids</taxon>
        <taxon>lamiids</taxon>
        <taxon>Lamiales</taxon>
        <taxon>Gesneriaceae</taxon>
        <taxon>Didymocarpoideae</taxon>
        <taxon>Trichosporeae</taxon>
        <taxon>Loxocarpinae</taxon>
        <taxon>Dorcoceras</taxon>
    </lineage>
</organism>
<dbReference type="EMBL" id="KV017166">
    <property type="protein sequence ID" value="KZV18991.1"/>
    <property type="molecule type" value="Genomic_DNA"/>
</dbReference>
<name>A0A2Z7ABK7_9LAMI</name>
<dbReference type="AlphaFoldDB" id="A0A2Z7ABK7"/>
<protein>
    <submittedName>
        <fullName evidence="1">Protein TRANSPARENT TESTA 12</fullName>
    </submittedName>
</protein>
<proteinExistence type="predicted"/>
<reference evidence="1 2" key="1">
    <citation type="journal article" date="2015" name="Proc. Natl. Acad. Sci. U.S.A.">
        <title>The resurrection genome of Boea hygrometrica: A blueprint for survival of dehydration.</title>
        <authorList>
            <person name="Xiao L."/>
            <person name="Yang G."/>
            <person name="Zhang L."/>
            <person name="Yang X."/>
            <person name="Zhao S."/>
            <person name="Ji Z."/>
            <person name="Zhou Q."/>
            <person name="Hu M."/>
            <person name="Wang Y."/>
            <person name="Chen M."/>
            <person name="Xu Y."/>
            <person name="Jin H."/>
            <person name="Xiao X."/>
            <person name="Hu G."/>
            <person name="Bao F."/>
            <person name="Hu Y."/>
            <person name="Wan P."/>
            <person name="Li L."/>
            <person name="Deng X."/>
            <person name="Kuang T."/>
            <person name="Xiang C."/>
            <person name="Zhu J.K."/>
            <person name="Oliver M.J."/>
            <person name="He Y."/>
        </authorList>
    </citation>
    <scope>NUCLEOTIDE SEQUENCE [LARGE SCALE GENOMIC DNA]</scope>
    <source>
        <strain evidence="2">cv. XS01</strain>
    </source>
</reference>
<evidence type="ECO:0000313" key="1">
    <source>
        <dbReference type="EMBL" id="KZV18991.1"/>
    </source>
</evidence>
<keyword evidence="2" id="KW-1185">Reference proteome</keyword>